<keyword evidence="2" id="KW-0472">Membrane</keyword>
<feature type="compositionally biased region" description="Low complexity" evidence="1">
    <location>
        <begin position="216"/>
        <end position="230"/>
    </location>
</feature>
<evidence type="ECO:0000313" key="4">
    <source>
        <dbReference type="Proteomes" id="UP001172102"/>
    </source>
</evidence>
<evidence type="ECO:0000256" key="2">
    <source>
        <dbReference type="SAM" id="Phobius"/>
    </source>
</evidence>
<sequence>MAAIRCPLRLNSTAGRLMFSFNLKGSCHIASSTSGDDMPPIISMKHSIIQLWHLPSLLILPLACHGNVIGTWKQARETGLGPQPPQIPWGKNPAPTAAPGGEVGLHKRQNLLTNCAYVSGVLSDPIRCQYGLICSTAAGHVGCCASTDTACHIATACLDFTAFQQGLCSGKGVSTDCCSNSASQFCNILTYFDLPYQSIIGCGAVQYRAPLFANPTSSGASSRASTSTVTGDDDTEPPTPYPNPYPASTSSDPPIGAIVGGVVGGVIGFALLAALITWLTLRKRDKTKRSDPSQLRGLPTLEQPRQASRLDPRNSILKPVGTTALFATPHSPTSPGFASPLPFSAYSPYGGPPATSGPSADQVSAVSGPGVPQPGDYFQQAGGVPPAAEMSTEPVERVVHELPDRSPDRSPGH</sequence>
<keyword evidence="4" id="KW-1185">Reference proteome</keyword>
<reference evidence="3" key="1">
    <citation type="submission" date="2023-06" db="EMBL/GenBank/DDBJ databases">
        <title>Genome-scale phylogeny and comparative genomics of the fungal order Sordariales.</title>
        <authorList>
            <consortium name="Lawrence Berkeley National Laboratory"/>
            <person name="Hensen N."/>
            <person name="Bonometti L."/>
            <person name="Westerberg I."/>
            <person name="Brannstrom I.O."/>
            <person name="Guillou S."/>
            <person name="Cros-Aarteil S."/>
            <person name="Calhoun S."/>
            <person name="Haridas S."/>
            <person name="Kuo A."/>
            <person name="Mondo S."/>
            <person name="Pangilinan J."/>
            <person name="Riley R."/>
            <person name="Labutti K."/>
            <person name="Andreopoulos B."/>
            <person name="Lipzen A."/>
            <person name="Chen C."/>
            <person name="Yanf M."/>
            <person name="Daum C."/>
            <person name="Ng V."/>
            <person name="Clum A."/>
            <person name="Steindorff A."/>
            <person name="Ohm R."/>
            <person name="Martin F."/>
            <person name="Silar P."/>
            <person name="Natvig D."/>
            <person name="Lalanne C."/>
            <person name="Gautier V."/>
            <person name="Ament-Velasquez S.L."/>
            <person name="Kruys A."/>
            <person name="Hutchinson M.I."/>
            <person name="Powell A.J."/>
            <person name="Barry K."/>
            <person name="Miller A.N."/>
            <person name="Grigoriev I.V."/>
            <person name="Debuchy R."/>
            <person name="Gladieux P."/>
            <person name="Thoren M.H."/>
            <person name="Johannesson H."/>
        </authorList>
    </citation>
    <scope>NUCLEOTIDE SEQUENCE</scope>
    <source>
        <strain evidence="3">SMH4607-1</strain>
    </source>
</reference>
<protein>
    <submittedName>
        <fullName evidence="3">Uncharacterized protein</fullName>
    </submittedName>
</protein>
<evidence type="ECO:0000256" key="1">
    <source>
        <dbReference type="SAM" id="MobiDB-lite"/>
    </source>
</evidence>
<proteinExistence type="predicted"/>
<feature type="region of interest" description="Disordered" evidence="1">
    <location>
        <begin position="285"/>
        <end position="316"/>
    </location>
</feature>
<feature type="compositionally biased region" description="Polar residues" evidence="1">
    <location>
        <begin position="356"/>
        <end position="365"/>
    </location>
</feature>
<feature type="region of interest" description="Disordered" evidence="1">
    <location>
        <begin position="215"/>
        <end position="249"/>
    </location>
</feature>
<name>A0AA40E5E7_9PEZI</name>
<feature type="region of interest" description="Disordered" evidence="1">
    <location>
        <begin position="350"/>
        <end position="413"/>
    </location>
</feature>
<dbReference type="EMBL" id="JAUKUA010000002">
    <property type="protein sequence ID" value="KAK0724596.1"/>
    <property type="molecule type" value="Genomic_DNA"/>
</dbReference>
<accession>A0AA40E5E7</accession>
<organism evidence="3 4">
    <name type="scientific">Lasiosphaeris hirsuta</name>
    <dbReference type="NCBI Taxonomy" id="260670"/>
    <lineage>
        <taxon>Eukaryota</taxon>
        <taxon>Fungi</taxon>
        <taxon>Dikarya</taxon>
        <taxon>Ascomycota</taxon>
        <taxon>Pezizomycotina</taxon>
        <taxon>Sordariomycetes</taxon>
        <taxon>Sordariomycetidae</taxon>
        <taxon>Sordariales</taxon>
        <taxon>Lasiosphaeriaceae</taxon>
        <taxon>Lasiosphaeris</taxon>
    </lineage>
</organism>
<keyword evidence="2" id="KW-1133">Transmembrane helix</keyword>
<feature type="compositionally biased region" description="Basic and acidic residues" evidence="1">
    <location>
        <begin position="394"/>
        <end position="413"/>
    </location>
</feature>
<dbReference type="AlphaFoldDB" id="A0AA40E5E7"/>
<feature type="transmembrane region" description="Helical" evidence="2">
    <location>
        <begin position="255"/>
        <end position="281"/>
    </location>
</feature>
<dbReference type="Proteomes" id="UP001172102">
    <property type="component" value="Unassembled WGS sequence"/>
</dbReference>
<gene>
    <name evidence="3" type="ORF">B0H67DRAFT_108885</name>
</gene>
<evidence type="ECO:0000313" key="3">
    <source>
        <dbReference type="EMBL" id="KAK0724596.1"/>
    </source>
</evidence>
<comment type="caution">
    <text evidence="3">The sequence shown here is derived from an EMBL/GenBank/DDBJ whole genome shotgun (WGS) entry which is preliminary data.</text>
</comment>
<keyword evidence="2" id="KW-0812">Transmembrane</keyword>